<evidence type="ECO:0000256" key="1">
    <source>
        <dbReference type="SAM" id="Phobius"/>
    </source>
</evidence>
<feature type="transmembrane region" description="Helical" evidence="1">
    <location>
        <begin position="102"/>
        <end position="123"/>
    </location>
</feature>
<sequence length="154" mass="18121">MKRPNKKQYLLSRLIDAQDGLLQEDELRQLKKEVMAYDPSLWDDHLWMLEQKSEKGVFGQMQDLHAAEPGNADISRFHRRKEAETGDQFALEHLVWSWFRKYVITVGVLLIVVLTGIEMTTTASDVSFEEQMESYFGVHDEEMSELNHWLYEDL</sequence>
<dbReference type="RefSeq" id="WP_210509520.1">
    <property type="nucleotide sequence ID" value="NZ_JAFIDN010000001.1"/>
</dbReference>
<proteinExistence type="predicted"/>
<gene>
    <name evidence="2" type="ORF">NATSA_00980</name>
</gene>
<keyword evidence="1" id="KW-1133">Transmembrane helix</keyword>
<protein>
    <submittedName>
        <fullName evidence="2">Uncharacterized protein</fullName>
    </submittedName>
</protein>
<reference evidence="2" key="1">
    <citation type="submission" date="2021-02" db="EMBL/GenBank/DDBJ databases">
        <title>Natronogracilivirga saccharolytica gen. nov. sp. nov. a new anaerobic, haloalkiliphilic carbohydrate-fermenting bacterium from soda lake and proposing of Cyclonatronumiaceae fam. nov. in the phylum Balneolaeota.</title>
        <authorList>
            <person name="Zhilina T.N."/>
            <person name="Sorokin D.Y."/>
            <person name="Zavarzina D.G."/>
            <person name="Toshchakov S.V."/>
            <person name="Kublanov I.V."/>
        </authorList>
    </citation>
    <scope>NUCLEOTIDE SEQUENCE</scope>
    <source>
        <strain evidence="2">Z-1702</strain>
    </source>
</reference>
<keyword evidence="1" id="KW-0472">Membrane</keyword>
<keyword evidence="1" id="KW-0812">Transmembrane</keyword>
<dbReference type="Proteomes" id="UP000673975">
    <property type="component" value="Unassembled WGS sequence"/>
</dbReference>
<evidence type="ECO:0000313" key="3">
    <source>
        <dbReference type="Proteomes" id="UP000673975"/>
    </source>
</evidence>
<keyword evidence="3" id="KW-1185">Reference proteome</keyword>
<evidence type="ECO:0000313" key="2">
    <source>
        <dbReference type="EMBL" id="MBP3191227.1"/>
    </source>
</evidence>
<accession>A0A8J7RHD2</accession>
<comment type="caution">
    <text evidence="2">The sequence shown here is derived from an EMBL/GenBank/DDBJ whole genome shotgun (WGS) entry which is preliminary data.</text>
</comment>
<organism evidence="2 3">
    <name type="scientific">Natronogracilivirga saccharolytica</name>
    <dbReference type="NCBI Taxonomy" id="2812953"/>
    <lineage>
        <taxon>Bacteria</taxon>
        <taxon>Pseudomonadati</taxon>
        <taxon>Balneolota</taxon>
        <taxon>Balneolia</taxon>
        <taxon>Balneolales</taxon>
        <taxon>Cyclonatronaceae</taxon>
        <taxon>Natronogracilivirga</taxon>
    </lineage>
</organism>
<dbReference type="AlphaFoldDB" id="A0A8J7RHD2"/>
<dbReference type="EMBL" id="JAFIDN010000001">
    <property type="protein sequence ID" value="MBP3191227.1"/>
    <property type="molecule type" value="Genomic_DNA"/>
</dbReference>
<name>A0A8J7RHD2_9BACT</name>